<proteinExistence type="predicted"/>
<keyword evidence="2" id="KW-1185">Reference proteome</keyword>
<dbReference type="EMBL" id="JAEAOA010002240">
    <property type="protein sequence ID" value="KAK3585898.1"/>
    <property type="molecule type" value="Genomic_DNA"/>
</dbReference>
<comment type="caution">
    <text evidence="1">The sequence shown here is derived from an EMBL/GenBank/DDBJ whole genome shotgun (WGS) entry which is preliminary data.</text>
</comment>
<gene>
    <name evidence="1" type="ORF">CHS0354_038434</name>
</gene>
<dbReference type="Proteomes" id="UP001195483">
    <property type="component" value="Unassembled WGS sequence"/>
</dbReference>
<dbReference type="AlphaFoldDB" id="A0AAE0VPK9"/>
<evidence type="ECO:0000313" key="1">
    <source>
        <dbReference type="EMBL" id="KAK3585898.1"/>
    </source>
</evidence>
<sequence>MAQTFFGNAVTKMHPNDLFAGEAERTASILTTRNGYSFRDMYKHLDELQSELRTFMPICWDEPRGYTPLSSIISTPTSTLQPLPQIRLLLPFKDQPPFNNHIPTYKLMTLQLFAFADTKSRYYVY</sequence>
<reference evidence="1" key="2">
    <citation type="journal article" date="2021" name="Genome Biol. Evol.">
        <title>Developing a high-quality reference genome for a parasitic bivalve with doubly uniparental inheritance (Bivalvia: Unionida).</title>
        <authorList>
            <person name="Smith C.H."/>
        </authorList>
    </citation>
    <scope>NUCLEOTIDE SEQUENCE</scope>
    <source>
        <strain evidence="1">CHS0354</strain>
        <tissue evidence="1">Mantle</tissue>
    </source>
</reference>
<organism evidence="1 2">
    <name type="scientific">Potamilus streckersoni</name>
    <dbReference type="NCBI Taxonomy" id="2493646"/>
    <lineage>
        <taxon>Eukaryota</taxon>
        <taxon>Metazoa</taxon>
        <taxon>Spiralia</taxon>
        <taxon>Lophotrochozoa</taxon>
        <taxon>Mollusca</taxon>
        <taxon>Bivalvia</taxon>
        <taxon>Autobranchia</taxon>
        <taxon>Heteroconchia</taxon>
        <taxon>Palaeoheterodonta</taxon>
        <taxon>Unionida</taxon>
        <taxon>Unionoidea</taxon>
        <taxon>Unionidae</taxon>
        <taxon>Ambleminae</taxon>
        <taxon>Lampsilini</taxon>
        <taxon>Potamilus</taxon>
    </lineage>
</organism>
<evidence type="ECO:0000313" key="2">
    <source>
        <dbReference type="Proteomes" id="UP001195483"/>
    </source>
</evidence>
<accession>A0AAE0VPK9</accession>
<name>A0AAE0VPK9_9BIVA</name>
<reference evidence="1" key="1">
    <citation type="journal article" date="2021" name="Genome Biol. Evol.">
        <title>A High-Quality Reference Genome for a Parasitic Bivalve with Doubly Uniparental Inheritance (Bivalvia: Unionida).</title>
        <authorList>
            <person name="Smith C.H."/>
        </authorList>
    </citation>
    <scope>NUCLEOTIDE SEQUENCE</scope>
    <source>
        <strain evidence="1">CHS0354</strain>
    </source>
</reference>
<reference evidence="1" key="3">
    <citation type="submission" date="2023-05" db="EMBL/GenBank/DDBJ databases">
        <authorList>
            <person name="Smith C.H."/>
        </authorList>
    </citation>
    <scope>NUCLEOTIDE SEQUENCE</scope>
    <source>
        <strain evidence="1">CHS0354</strain>
        <tissue evidence="1">Mantle</tissue>
    </source>
</reference>
<protein>
    <submittedName>
        <fullName evidence="1">Uncharacterized protein</fullName>
    </submittedName>
</protein>